<protein>
    <recommendedName>
        <fullName evidence="3">Phosphoribosylaminoimidazole carboxylase</fullName>
    </recommendedName>
</protein>
<evidence type="ECO:0008006" key="3">
    <source>
        <dbReference type="Google" id="ProtNLM"/>
    </source>
</evidence>
<dbReference type="Proteomes" id="UP000697472">
    <property type="component" value="Unassembled WGS sequence"/>
</dbReference>
<gene>
    <name evidence="1" type="ORF">JOC28_001782</name>
</gene>
<keyword evidence="2" id="KW-1185">Reference proteome</keyword>
<dbReference type="RefSeq" id="WP_205010323.1">
    <property type="nucleotide sequence ID" value="NZ_JAFBEH010000045.1"/>
</dbReference>
<name>A0ABS2PTV9_9STRE</name>
<sequence>MIQIIIHAFIDNKVNQAVVEVAYATQQAETIQDKLKELQEQFPQDYLAIYDLPLDRDLTQLAHYPSVAIEKEDFQ</sequence>
<evidence type="ECO:0000313" key="2">
    <source>
        <dbReference type="Proteomes" id="UP000697472"/>
    </source>
</evidence>
<comment type="caution">
    <text evidence="1">The sequence shown here is derived from an EMBL/GenBank/DDBJ whole genome shotgun (WGS) entry which is preliminary data.</text>
</comment>
<reference evidence="1 2" key="1">
    <citation type="submission" date="2021-01" db="EMBL/GenBank/DDBJ databases">
        <title>Genomic Encyclopedia of Type Strains, Phase IV (KMG-IV): sequencing the most valuable type-strain genomes for metagenomic binning, comparative biology and taxonomic classification.</title>
        <authorList>
            <person name="Goeker M."/>
        </authorList>
    </citation>
    <scope>NUCLEOTIDE SEQUENCE [LARGE SCALE GENOMIC DNA]</scope>
    <source>
        <strain evidence="1 2">DSM 27382</strain>
    </source>
</reference>
<accession>A0ABS2PTV9</accession>
<organism evidence="1 2">
    <name type="scientific">Streptococcus loxodontisalivarius</name>
    <dbReference type="NCBI Taxonomy" id="1349415"/>
    <lineage>
        <taxon>Bacteria</taxon>
        <taxon>Bacillati</taxon>
        <taxon>Bacillota</taxon>
        <taxon>Bacilli</taxon>
        <taxon>Lactobacillales</taxon>
        <taxon>Streptococcaceae</taxon>
        <taxon>Streptococcus</taxon>
    </lineage>
</organism>
<dbReference type="EMBL" id="JAFBEH010000045">
    <property type="protein sequence ID" value="MBM7643472.1"/>
    <property type="molecule type" value="Genomic_DNA"/>
</dbReference>
<proteinExistence type="predicted"/>
<evidence type="ECO:0000313" key="1">
    <source>
        <dbReference type="EMBL" id="MBM7643472.1"/>
    </source>
</evidence>